<evidence type="ECO:0000313" key="2">
    <source>
        <dbReference type="EnsemblPlants" id="ONIVA01G23030.1"/>
    </source>
</evidence>
<dbReference type="Gramene" id="ONIVA01G23030.1">
    <property type="protein sequence ID" value="ONIVA01G23030.1"/>
    <property type="gene ID" value="ONIVA01G23030"/>
</dbReference>
<dbReference type="Proteomes" id="UP000006591">
    <property type="component" value="Chromosome 1"/>
</dbReference>
<feature type="compositionally biased region" description="Polar residues" evidence="1">
    <location>
        <begin position="1"/>
        <end position="19"/>
    </location>
</feature>
<dbReference type="HOGENOM" id="CLU_1290834_0_0_1"/>
<dbReference type="AlphaFoldDB" id="A0A0E0FNG9"/>
<feature type="region of interest" description="Disordered" evidence="1">
    <location>
        <begin position="49"/>
        <end position="97"/>
    </location>
</feature>
<organism evidence="2">
    <name type="scientific">Oryza nivara</name>
    <name type="common">Indian wild rice</name>
    <name type="synonym">Oryza sativa f. spontanea</name>
    <dbReference type="NCBI Taxonomy" id="4536"/>
    <lineage>
        <taxon>Eukaryota</taxon>
        <taxon>Viridiplantae</taxon>
        <taxon>Streptophyta</taxon>
        <taxon>Embryophyta</taxon>
        <taxon>Tracheophyta</taxon>
        <taxon>Spermatophyta</taxon>
        <taxon>Magnoliopsida</taxon>
        <taxon>Liliopsida</taxon>
        <taxon>Poales</taxon>
        <taxon>Poaceae</taxon>
        <taxon>BOP clade</taxon>
        <taxon>Oryzoideae</taxon>
        <taxon>Oryzeae</taxon>
        <taxon>Oryzinae</taxon>
        <taxon>Oryza</taxon>
    </lineage>
</organism>
<evidence type="ECO:0000313" key="3">
    <source>
        <dbReference type="Proteomes" id="UP000006591"/>
    </source>
</evidence>
<proteinExistence type="predicted"/>
<evidence type="ECO:0000256" key="1">
    <source>
        <dbReference type="SAM" id="MobiDB-lite"/>
    </source>
</evidence>
<protein>
    <submittedName>
        <fullName evidence="2">Uncharacterized protein</fullName>
    </submittedName>
</protein>
<feature type="region of interest" description="Disordered" evidence="1">
    <location>
        <begin position="1"/>
        <end position="32"/>
    </location>
</feature>
<dbReference type="EnsemblPlants" id="ONIVA01G23030.1">
    <property type="protein sequence ID" value="ONIVA01G23030.1"/>
    <property type="gene ID" value="ONIVA01G23030"/>
</dbReference>
<dbReference type="STRING" id="4536.A0A0E0FNG9"/>
<reference evidence="2" key="1">
    <citation type="submission" date="2015-04" db="UniProtKB">
        <authorList>
            <consortium name="EnsemblPlants"/>
        </authorList>
    </citation>
    <scope>IDENTIFICATION</scope>
    <source>
        <strain evidence="2">SL10</strain>
    </source>
</reference>
<keyword evidence="3" id="KW-1185">Reference proteome</keyword>
<dbReference type="OMA" id="PHHLGKV"/>
<name>A0A0E0FNG9_ORYNI</name>
<sequence length="214" mass="23520">MNFSSVISEISTSDTASPQSLPPVAATRSRGRPYEGWTLKELIGEVRRLRRAASSAPPRPAGVLDLDGAPNQGDARASDTVALSPPSPCESQEQPHHLGKVLSPHPLIHVPKIVNVAHDIVVNFCNAIRAPEAFKLVAAAENVKPHLLKIDHDDNLLFLQFKAALEREQQVHNVNHEIAISLDKYTNCPLSGTEIAELTQPLRRYIVSKIYFSY</sequence>
<accession>A0A0E0FNG9</accession>
<reference evidence="2" key="2">
    <citation type="submission" date="2018-04" db="EMBL/GenBank/DDBJ databases">
        <title>OnivRS2 (Oryza nivara Reference Sequence Version 2).</title>
        <authorList>
            <person name="Zhang J."/>
            <person name="Kudrna D."/>
            <person name="Lee S."/>
            <person name="Talag J."/>
            <person name="Rajasekar S."/>
            <person name="Welchert J."/>
            <person name="Hsing Y.-I."/>
            <person name="Wing R.A."/>
        </authorList>
    </citation>
    <scope>NUCLEOTIDE SEQUENCE [LARGE SCALE GENOMIC DNA]</scope>
</reference>